<evidence type="ECO:0000313" key="2">
    <source>
        <dbReference type="EMBL" id="EME80265.1"/>
    </source>
</evidence>
<dbReference type="Proteomes" id="UP000016932">
    <property type="component" value="Unassembled WGS sequence"/>
</dbReference>
<dbReference type="HOGENOM" id="CLU_2777022_0_0_1"/>
<proteinExistence type="predicted"/>
<keyword evidence="3" id="KW-1185">Reference proteome</keyword>
<name>M2YRE8_PSEFD</name>
<dbReference type="VEuPathDB" id="FungiDB:MYCFIDRAFT_177226"/>
<reference evidence="2 3" key="1">
    <citation type="journal article" date="2012" name="PLoS Pathog.">
        <title>Diverse lifestyles and strategies of plant pathogenesis encoded in the genomes of eighteen Dothideomycetes fungi.</title>
        <authorList>
            <person name="Ohm R.A."/>
            <person name="Feau N."/>
            <person name="Henrissat B."/>
            <person name="Schoch C.L."/>
            <person name="Horwitz B.A."/>
            <person name="Barry K.W."/>
            <person name="Condon B.J."/>
            <person name="Copeland A.C."/>
            <person name="Dhillon B."/>
            <person name="Glaser F."/>
            <person name="Hesse C.N."/>
            <person name="Kosti I."/>
            <person name="LaButti K."/>
            <person name="Lindquist E.A."/>
            <person name="Lucas S."/>
            <person name="Salamov A.A."/>
            <person name="Bradshaw R.E."/>
            <person name="Ciuffetti L."/>
            <person name="Hamelin R.C."/>
            <person name="Kema G.H.J."/>
            <person name="Lawrence C."/>
            <person name="Scott J.A."/>
            <person name="Spatafora J.W."/>
            <person name="Turgeon B.G."/>
            <person name="de Wit P.J.G.M."/>
            <person name="Zhong S."/>
            <person name="Goodwin S.B."/>
            <person name="Grigoriev I.V."/>
        </authorList>
    </citation>
    <scope>NUCLEOTIDE SEQUENCE [LARGE SCALE GENOMIC DNA]</scope>
    <source>
        <strain evidence="2 3">CIRAD86</strain>
    </source>
</reference>
<dbReference type="RefSeq" id="XP_007929263.1">
    <property type="nucleotide sequence ID" value="XM_007931072.1"/>
</dbReference>
<dbReference type="EMBL" id="KB446561">
    <property type="protein sequence ID" value="EME80265.1"/>
    <property type="molecule type" value="Genomic_DNA"/>
</dbReference>
<accession>M2YRE8</accession>
<evidence type="ECO:0000313" key="3">
    <source>
        <dbReference type="Proteomes" id="UP000016932"/>
    </source>
</evidence>
<evidence type="ECO:0000256" key="1">
    <source>
        <dbReference type="SAM" id="MobiDB-lite"/>
    </source>
</evidence>
<gene>
    <name evidence="2" type="ORF">MYCFIDRAFT_177226</name>
</gene>
<feature type="region of interest" description="Disordered" evidence="1">
    <location>
        <begin position="1"/>
        <end position="43"/>
    </location>
</feature>
<dbReference type="AlphaFoldDB" id="M2YRE8"/>
<sequence>MREAQLSRPPPWSASSDVQDDIHMPCGQGTQLTTRAGKSRIGEESSNHVAATCLWVLEKATSVQAFEQD</sequence>
<protein>
    <submittedName>
        <fullName evidence="2">Uncharacterized protein</fullName>
    </submittedName>
</protein>
<dbReference type="KEGG" id="pfj:MYCFIDRAFT_177226"/>
<organism evidence="2 3">
    <name type="scientific">Pseudocercospora fijiensis (strain CIRAD86)</name>
    <name type="common">Black leaf streak disease fungus</name>
    <name type="synonym">Mycosphaerella fijiensis</name>
    <dbReference type="NCBI Taxonomy" id="383855"/>
    <lineage>
        <taxon>Eukaryota</taxon>
        <taxon>Fungi</taxon>
        <taxon>Dikarya</taxon>
        <taxon>Ascomycota</taxon>
        <taxon>Pezizomycotina</taxon>
        <taxon>Dothideomycetes</taxon>
        <taxon>Dothideomycetidae</taxon>
        <taxon>Mycosphaerellales</taxon>
        <taxon>Mycosphaerellaceae</taxon>
        <taxon>Pseudocercospora</taxon>
    </lineage>
</organism>
<dbReference type="GeneID" id="19333705"/>